<name>A0A6A4IBE8_9AGAR</name>
<evidence type="ECO:0000313" key="2">
    <source>
        <dbReference type="Proteomes" id="UP000799118"/>
    </source>
</evidence>
<feature type="non-terminal residue" evidence="1">
    <location>
        <position position="1"/>
    </location>
</feature>
<organism evidence="1 2">
    <name type="scientific">Gymnopus androsaceus JB14</name>
    <dbReference type="NCBI Taxonomy" id="1447944"/>
    <lineage>
        <taxon>Eukaryota</taxon>
        <taxon>Fungi</taxon>
        <taxon>Dikarya</taxon>
        <taxon>Basidiomycota</taxon>
        <taxon>Agaricomycotina</taxon>
        <taxon>Agaricomycetes</taxon>
        <taxon>Agaricomycetidae</taxon>
        <taxon>Agaricales</taxon>
        <taxon>Marasmiineae</taxon>
        <taxon>Omphalotaceae</taxon>
        <taxon>Gymnopus</taxon>
    </lineage>
</organism>
<evidence type="ECO:0000313" key="1">
    <source>
        <dbReference type="EMBL" id="KAE9406618.1"/>
    </source>
</evidence>
<sequence>QEMLRALGYQGRYNPGADVNLRIQGVRAQCTVAHLGEASKLGSQFMTSGSLTFYFDSKLNAPVLYVGDDGKERPTNIPRTIMAPLMQRRKSWRDSVNSLL</sequence>
<protein>
    <submittedName>
        <fullName evidence="1">Uncharacterized protein</fullName>
    </submittedName>
</protein>
<proteinExistence type="predicted"/>
<feature type="non-terminal residue" evidence="1">
    <location>
        <position position="100"/>
    </location>
</feature>
<reference evidence="1" key="1">
    <citation type="journal article" date="2019" name="Environ. Microbiol.">
        <title>Fungal ecological strategies reflected in gene transcription - a case study of two litter decomposers.</title>
        <authorList>
            <person name="Barbi F."/>
            <person name="Kohler A."/>
            <person name="Barry K."/>
            <person name="Baskaran P."/>
            <person name="Daum C."/>
            <person name="Fauchery L."/>
            <person name="Ihrmark K."/>
            <person name="Kuo A."/>
            <person name="LaButti K."/>
            <person name="Lipzen A."/>
            <person name="Morin E."/>
            <person name="Grigoriev I.V."/>
            <person name="Henrissat B."/>
            <person name="Lindahl B."/>
            <person name="Martin F."/>
        </authorList>
    </citation>
    <scope>NUCLEOTIDE SEQUENCE</scope>
    <source>
        <strain evidence="1">JB14</strain>
    </source>
</reference>
<accession>A0A6A4IBE8</accession>
<dbReference type="OrthoDB" id="9450131at2759"/>
<keyword evidence="2" id="KW-1185">Reference proteome</keyword>
<dbReference type="Proteomes" id="UP000799118">
    <property type="component" value="Unassembled WGS sequence"/>
</dbReference>
<dbReference type="EMBL" id="ML769401">
    <property type="protein sequence ID" value="KAE9406618.1"/>
    <property type="molecule type" value="Genomic_DNA"/>
</dbReference>
<gene>
    <name evidence="1" type="ORF">BT96DRAFT_789108</name>
</gene>
<dbReference type="AlphaFoldDB" id="A0A6A4IBE8"/>